<dbReference type="Proteomes" id="UP001454036">
    <property type="component" value="Unassembled WGS sequence"/>
</dbReference>
<dbReference type="AlphaFoldDB" id="A0AAV3RD05"/>
<name>A0AAV3RD05_LITER</name>
<proteinExistence type="predicted"/>
<sequence>MHLLHNGPNLCVCMLRKSHGLPCVHEMLKYSNSGIPISIIHNYWRTLDMETRVKEESLDEESLIHDEIDELFDHIKNKGLEVKKRFVEKLKEVAIPCDTELNEPPVKRRRGRPKKDSTTRDPSAFEYIDKKFQAGRDRGRSRPHKVPKSSGPKNNISNSSPK</sequence>
<feature type="compositionally biased region" description="Basic and acidic residues" evidence="1">
    <location>
        <begin position="127"/>
        <end position="140"/>
    </location>
</feature>
<gene>
    <name evidence="2" type="ORF">LIER_27377</name>
</gene>
<evidence type="ECO:0000313" key="3">
    <source>
        <dbReference type="Proteomes" id="UP001454036"/>
    </source>
</evidence>
<reference evidence="2 3" key="1">
    <citation type="submission" date="2024-01" db="EMBL/GenBank/DDBJ databases">
        <title>The complete chloroplast genome sequence of Lithospermum erythrorhizon: insights into the phylogenetic relationship among Boraginaceae species and the maternal lineages of purple gromwells.</title>
        <authorList>
            <person name="Okada T."/>
            <person name="Watanabe K."/>
        </authorList>
    </citation>
    <scope>NUCLEOTIDE SEQUENCE [LARGE SCALE GENOMIC DNA]</scope>
</reference>
<dbReference type="EMBL" id="BAABME010008795">
    <property type="protein sequence ID" value="GAA0173858.1"/>
    <property type="molecule type" value="Genomic_DNA"/>
</dbReference>
<feature type="compositionally biased region" description="Polar residues" evidence="1">
    <location>
        <begin position="151"/>
        <end position="162"/>
    </location>
</feature>
<organism evidence="2 3">
    <name type="scientific">Lithospermum erythrorhizon</name>
    <name type="common">Purple gromwell</name>
    <name type="synonym">Lithospermum officinale var. erythrorhizon</name>
    <dbReference type="NCBI Taxonomy" id="34254"/>
    <lineage>
        <taxon>Eukaryota</taxon>
        <taxon>Viridiplantae</taxon>
        <taxon>Streptophyta</taxon>
        <taxon>Embryophyta</taxon>
        <taxon>Tracheophyta</taxon>
        <taxon>Spermatophyta</taxon>
        <taxon>Magnoliopsida</taxon>
        <taxon>eudicotyledons</taxon>
        <taxon>Gunneridae</taxon>
        <taxon>Pentapetalae</taxon>
        <taxon>asterids</taxon>
        <taxon>lamiids</taxon>
        <taxon>Boraginales</taxon>
        <taxon>Boraginaceae</taxon>
        <taxon>Boraginoideae</taxon>
        <taxon>Lithospermeae</taxon>
        <taxon>Lithospermum</taxon>
    </lineage>
</organism>
<comment type="caution">
    <text evidence="2">The sequence shown here is derived from an EMBL/GenBank/DDBJ whole genome shotgun (WGS) entry which is preliminary data.</text>
</comment>
<accession>A0AAV3RD05</accession>
<feature type="region of interest" description="Disordered" evidence="1">
    <location>
        <begin position="99"/>
        <end position="162"/>
    </location>
</feature>
<keyword evidence="3" id="KW-1185">Reference proteome</keyword>
<protein>
    <recommendedName>
        <fullName evidence="4">SWIM-type domain-containing protein</fullName>
    </recommendedName>
</protein>
<evidence type="ECO:0000256" key="1">
    <source>
        <dbReference type="SAM" id="MobiDB-lite"/>
    </source>
</evidence>
<evidence type="ECO:0008006" key="4">
    <source>
        <dbReference type="Google" id="ProtNLM"/>
    </source>
</evidence>
<evidence type="ECO:0000313" key="2">
    <source>
        <dbReference type="EMBL" id="GAA0173858.1"/>
    </source>
</evidence>